<organism evidence="4 5">
    <name type="scientific">Dissostichus eleginoides</name>
    <name type="common">Patagonian toothfish</name>
    <name type="synonym">Dissostichus amissus</name>
    <dbReference type="NCBI Taxonomy" id="100907"/>
    <lineage>
        <taxon>Eukaryota</taxon>
        <taxon>Metazoa</taxon>
        <taxon>Chordata</taxon>
        <taxon>Craniata</taxon>
        <taxon>Vertebrata</taxon>
        <taxon>Euteleostomi</taxon>
        <taxon>Actinopterygii</taxon>
        <taxon>Neopterygii</taxon>
        <taxon>Teleostei</taxon>
        <taxon>Neoteleostei</taxon>
        <taxon>Acanthomorphata</taxon>
        <taxon>Eupercaria</taxon>
        <taxon>Perciformes</taxon>
        <taxon>Notothenioidei</taxon>
        <taxon>Nototheniidae</taxon>
        <taxon>Dissostichus</taxon>
    </lineage>
</organism>
<feature type="coiled-coil region" evidence="2">
    <location>
        <begin position="1996"/>
        <end position="2090"/>
    </location>
</feature>
<keyword evidence="1 2" id="KW-0175">Coiled coil</keyword>
<comment type="caution">
    <text evidence="4">The sequence shown here is derived from an EMBL/GenBank/DDBJ whole genome shotgun (WGS) entry which is preliminary data.</text>
</comment>
<evidence type="ECO:0000256" key="2">
    <source>
        <dbReference type="SAM" id="Coils"/>
    </source>
</evidence>
<feature type="coiled-coil region" evidence="2">
    <location>
        <begin position="4052"/>
        <end position="4196"/>
    </location>
</feature>
<gene>
    <name evidence="4" type="ORF">KUDE01_012643</name>
</gene>
<dbReference type="EMBL" id="JASDAP010000003">
    <property type="protein sequence ID" value="KAK1905461.1"/>
    <property type="molecule type" value="Genomic_DNA"/>
</dbReference>
<protein>
    <submittedName>
        <fullName evidence="4">Kinetochore protein NDC80</fullName>
    </submittedName>
</protein>
<evidence type="ECO:0000256" key="1">
    <source>
        <dbReference type="ARBA" id="ARBA00023054"/>
    </source>
</evidence>
<feature type="coiled-coil region" evidence="2">
    <location>
        <begin position="432"/>
        <end position="533"/>
    </location>
</feature>
<feature type="region of interest" description="Disordered" evidence="3">
    <location>
        <begin position="4291"/>
        <end position="4310"/>
    </location>
</feature>
<evidence type="ECO:0000256" key="3">
    <source>
        <dbReference type="SAM" id="MobiDB-lite"/>
    </source>
</evidence>
<feature type="coiled-coil region" evidence="2">
    <location>
        <begin position="591"/>
        <end position="1211"/>
    </location>
</feature>
<dbReference type="Proteomes" id="UP001228049">
    <property type="component" value="Unassembled WGS sequence"/>
</dbReference>
<keyword evidence="5" id="KW-1185">Reference proteome</keyword>
<feature type="coiled-coil region" evidence="2">
    <location>
        <begin position="298"/>
        <end position="374"/>
    </location>
</feature>
<feature type="coiled-coil region" evidence="2">
    <location>
        <begin position="3592"/>
        <end position="3619"/>
    </location>
</feature>
<feature type="coiled-coil region" evidence="2">
    <location>
        <begin position="2437"/>
        <end position="2464"/>
    </location>
</feature>
<dbReference type="GO" id="GO:0005856">
    <property type="term" value="C:cytoskeleton"/>
    <property type="evidence" value="ECO:0007669"/>
    <property type="project" value="TreeGrafter"/>
</dbReference>
<name>A0AAD9CQV7_DISEL</name>
<dbReference type="PANTHER" id="PTHR32083:SF48">
    <property type="entry name" value="TRANS-GOLGI NETWORK-LOCALIZED SYP41-INTERACTING PROTEIN 1"/>
    <property type="match status" value="1"/>
</dbReference>
<feature type="coiled-coil region" evidence="2">
    <location>
        <begin position="3041"/>
        <end position="3280"/>
    </location>
</feature>
<feature type="coiled-coil region" evidence="2">
    <location>
        <begin position="1477"/>
        <end position="1797"/>
    </location>
</feature>
<evidence type="ECO:0000313" key="5">
    <source>
        <dbReference type="Proteomes" id="UP001228049"/>
    </source>
</evidence>
<feature type="coiled-coil region" evidence="2">
    <location>
        <begin position="1855"/>
        <end position="1960"/>
    </location>
</feature>
<evidence type="ECO:0000313" key="4">
    <source>
        <dbReference type="EMBL" id="KAK1905461.1"/>
    </source>
</evidence>
<proteinExistence type="predicted"/>
<accession>A0AAD9CQV7</accession>
<sequence length="4359" mass="502195">MFASAHTDVVQGHNNGEHLAMSPKSLLQPLGQVILSAEEKLKKRSLEEVGLREEIVKMALKQVSTSKALKELMGFQTQARLKKEKMEAKINEMEEDLKKEKTRWSDLSCQWLEEISSLGTELSVFQSHNQHLKEENARVTLKQVSTSEALEELMGLQTQANEEKEAMEAKISEMEEDCKKEKTRWWDLRCQWLEEISSLGTKLSVFQSHNQHLKEENARVTLKQVSTSEALEQLMGFQTQAREEKEEIKARINKIEEDFIKDRTSLRMELSVAQSYIDHLEEDNLRGRLKQFITSESLEELMSLQSQAKTEREEMEAKINELEEENARVTMKDDSTSEALEVLMGIQTQANEDKEGMEAKINEMEEDFNKEKTTWSDLSCQRLEEISSLGTELSVAQSHIDHLKEENAKMTMKDDSTSEDLEELMGLQSQAKTEMEAKVNQMEEDFNKEKTTWSDLSCQRLEEISSLGTELSVAQSHIDHLKEENAKLTMKDDSTSEDLEELMGLQTQAKTEKEEMDAKINQMEEDFNKEKIKWSDLSCQRLEEISSLGTELLVAQSHIDHLNEENAKLTMKDDSTSEAFEELMGLQTLAKTEMEAKVNQMEEDFNKVKTTWSDLSCQRLEEISSLGTELSDAQSHIDHLKEENAKLTIKDDITSEAFKELMGLQTQAKMEKEEMVAKINEVEEDLKKEKISFRTELSVAQSHIDHLKEENAKLTMKDDSTSEDLEELMGLQSQAKMEMEAKVNQMEEDFNKAKTTWSDLSCQRLEEISSFGTELSDAQSHIDHLKEENAKLTIKDDSTSEAFEELMGLQTQAKMEKEEMEAKINDIEEDFKKEKTSLRTELSDAQSHIDHLKEENAKLTMKDDSTSEDLEELMGLQTQAKTEKEEMDAKINQMEEDFNKEKITWLDLSCQRLEEISSLGTELSVAQSHIDHLKEENAKLKMKDDSTSEFFEELMGLQTKAKTEKEEMEAKVNQMEEDFNKEKITWSDLSCQRLEEISSLGTELSVAQSHIDHLKEENAKLTMKDDSTSEDLEELMGLQTLAKTEMEAKINQMEEDFNKEKTTWSDLSCQRLEEMSSLGTELSDAQSHIDHLKEENAKLMIKDDSTSEAFEEIMFLQTQAKMEKEEMVAKLNEVEEDLTKEKLSLRTELSVAQSHIDNLKEENAKLTIKDDSTSKDLEELMGLQTHAKTEKEEMEAKINHMEEDFNKEKTTWSDLSCQRLEEISSLGMDLSDSQSHIDHLKEENSKLTMKDDSTSEAFEELMGLQTLAKTEMEAKVNQMEEDFNKEKTTWSDLSCQRLEEISSLGTELSDARSHIDHLKEENAKLTIKDDSTSEAFEEIMFLQTQAKMEKEEMVEKLNEVEEDLTKEKISLRTELSVAQSHIDHLKEENARLTIKDDSTSEAFKELMGLQTQAKMEKEEMVAKINEVEEDLKKEKISFRTELSVAQSHIDHLKEENAKMTIKDDSTSEAFEELMGLQTQAKMEKEEMEAKINDIEEDFKKEKTSLRTELSDAQSHIEHLKKENAKLKMKDDSTSEFFEELMGLQTKAKTEKEEMEAKVNQMEEDFNKEKITWSDLSCQRLEEISSLGTELSVAQSHIDHLKEENAKLTMKDDSTSEDLEELMGLQTLAKTEMEAKVNQMEKDFNKEKTTWSNLSCQRLEEMSSLGTELSDAQSHIDHLKEENAKLMIKDDSTSEAFEEIMFLQTQAKMEKEEMVAKLNEVEEDLTKEKLSLRTELSVAQSHIDNLKEENAKLTIKDDSTSKDLEELMGLQTQAKTEKEEMEAKINHMEEDFNKEKTTWSDLSCQRLEEISSLGMDLSDSQSHIDHLKEENSKLTMKDDSTSEAFEELMGLQTLAKTEMEAKVNQMEEDFNKEKTTWSDLSCQRLEEISSLGTELSDAQSHIDHLKEENAKLTIKDDSTSEAFEEIMFLQTQAKMEKEEMVEKLNEVEEDLTKEKISLRTELSVAQSHIDYLKEENARLTIKDDSTSEAFKELMGLQTQAKMEKEEMEAKINYIEEDFKKEKTSLRTELSDAQSHIDHLKEENAKLKMKDDSTSEAFEELMGLQTQAKTEKEEMEAKVNQMEEDFNKEKITWSDLSCQRLEELSSLGTELSVAQSHIDHLKEENAKLMMKADSTSEDLEELMGLQTQAKTEMEAKVNQMEEDFNKEKTTWSDLSCQRLEEMSSLGTELLVAQSHIDHLNEENAKLTMKDDGTSKDLEELMGLQTLGKMEKEEMEAKLNELEEDLTKEKKSFRTELSVAQSHIDHLKEENAKLTMKDDNTSEDLEELMGLQTQAKMEKEEMVAKINEVEEDLKKENISFRTELSVAQSHIDHLKEENAKLTMKDDSTSEDLEELMGLQNQAKMEMEEMVAEINQMEEDFKKEKITWSDLSCQRLEEISSLGTELLVAQSHIDHLKEENASLTIKDDSTSEAFKELMGLQTQAKMEKEELVAKINQMEEDFNKEKITWSDLSCQRLEEISSLGTELLVAQSHIDHLNEENAKLTMKDDSTSEAFKELMGLQTLAKTEMEAKVNHMEEDFNEDKTTWSDLSCQRLEEISRLGTDLSDSQSHIAHLKEENSKLTIKDDSTSEAFEELKGIQTQVKMEKEEMVAKINEIEEDFNKEKTILRTELSDAQLHIDHLKEENAKLTMKADSTSENLEELMGLQTLAKMEMETKVNQMEEDFNKEKTTWSDLSCQRLEEISILGTELSDAQSHMDHLKEQNAKLTIKDDSTSEAFEEIMFLQTQAKMEKEEMVAKLNEVEEDLTKEKISLRTELSVAQSHIDHLKEENAKLTIKDDSTSKDLEELMGLQYQAKTEKEEMEAKVNQMEEDFNKEKTTWSDLSCQRLEEISSLGTELSVAQSHIDHLKEENAKLMIKDESTSEAFKEIKGIQTQAKMEKEEMEAKINYIEEDFKKEKTSLRTELSDAQSRIDHLKEENAKLMLKDDSTSENLEELMGLQTQAKTEKEEMDAKINQMEEDFNKEKITWSDLSCQRLEKISSLGTELLVAQSHIDHLKEENAKLTMKDDSTSEDFKELMGLQTLAKTEMEAKVNQMEEDFNKEKTTWSDLSCQRLEEISILLTELSDAQSHINHLKEENAKLTIKEDSTSEAFEELKGIQTQAKMEKEEMVARVNEIEEDFNKEKTSLRTELSDVQLHIDHLKEENAKLTMKDDSTSENLEELMGLQTLAKTEMEAKVNQMEEDFNKEKTTWSDLSCQRLEEISSLGTELSVAQSHIDHLKEENAKLTMKDDSTSEDLEELIGLRTQAKTEKEEMDAKIYQMEEDFNKEKITWSDLSCQRLEEISSLGTELLVAQSHIDHLKEENAKLTMKDDSTSEAFEEIMFLQTQAKMEKEEMVAKLNEVEVDLTKEKISLRTELSVAQSHNDHLKEENAKLTMKDDSTSEDLEELMGLQTQAKMEKEEMEAKINDIEEDFKKEKTSLRTELSDAQSHIDSLKEENAKLTMKDDSTSEDLEELMGLQTQAKTEKEEMDAKINQMEEDFNKEKITWSDLSCQRLEEISSLGTELLVAQSHIDHLKEENAKLTMKDDSNSEAFRELMGLQTLAKTEMMAKVNQMEEDFNKEKTTWSDLSCQRLEEISSLLTELSDAQSHIDHLKEENAKLTMKDDSTAEDLEELMFLQTQAKMEKEEMVAKLNEVEVDLTKEKISLRTELSVAQSHNDHLKEENAKLTMKDDSTSEALEELMGLQTQSKMETEEMEAKVNQMEEDFNKEKTTWSDLSCQRLEEISSLGTDLSDSQSHIDHLKEENARLTIKDASTSEAFEEIMFLQTQAKMEKEEMVAKINEVEEDLKKEKISFRTELLVAQSHIDHLKEENAKLTMKDDSTSEDLRELMGLQTQAKMEKEEMEAKINDIEEDFKKEKTSLRTELSDAQSHIDHLKEENVKLTMKEDSTSENLEELMGFQTQAKTEKEEMDAKINQMEEDFNKEKITWSDLSCQRLEEMCSLGTELSDAQSHIDHLKEENAKLMMKDDSTSEALQELLGLQTQAKTEKEEMESKINEIEEDLKKEKTSSRTELSDAKLNMKDDSTSEAFEDLMGLQTQAKMEKEEMVAKINKVEEDFNKEKTTWSDLSCQRLEEISSLGTELSDAQSHIDHLKEENSNLTIKDDSTSEAFEELKGLQTHAKMEKEEMEAKINEMEEDFEKDKTSLKMELSDAHSNIDRLKEELLDSRRQAEREITSLQESFSIQIQESSARISATVDHWRDVIRGTEEESATTLKESKEAWQGRFKQLEENIESKGGLISSLIDRMRASADSHRQTLNLLSRNRSELCEIQKSVESKHEALEETNQTELTEKENSCQRRVAEMLSRNELEKLLLQKEAEGIRRTSALEEEIQRLIREKRQLQV</sequence>
<feature type="coiled-coil region" evidence="2">
    <location>
        <begin position="2889"/>
        <end position="2983"/>
    </location>
</feature>
<feature type="coiled-coil region" evidence="2">
    <location>
        <begin position="3842"/>
        <end position="4024"/>
    </location>
</feature>
<feature type="coiled-coil region" evidence="2">
    <location>
        <begin position="1269"/>
        <end position="1437"/>
    </location>
</feature>
<feature type="coiled-coil region" evidence="2">
    <location>
        <begin position="2116"/>
        <end position="2168"/>
    </location>
</feature>
<feature type="coiled-coil region" evidence="2">
    <location>
        <begin position="3401"/>
        <end position="3502"/>
    </location>
</feature>
<feature type="coiled-coil region" evidence="2">
    <location>
        <begin position="76"/>
        <end position="103"/>
    </location>
</feature>
<dbReference type="PANTHER" id="PTHR32083">
    <property type="entry name" value="CILIA AND FLAGELLA-ASSOCIATED PROTEIN 58-RELATED"/>
    <property type="match status" value="1"/>
</dbReference>
<feature type="coiled-coil region" evidence="2">
    <location>
        <begin position="2596"/>
        <end position="2835"/>
    </location>
</feature>
<feature type="coiled-coil region" evidence="2">
    <location>
        <begin position="2222"/>
        <end position="2383"/>
    </location>
</feature>
<reference evidence="4" key="1">
    <citation type="submission" date="2023-04" db="EMBL/GenBank/DDBJ databases">
        <title>Chromosome-level genome of Chaenocephalus aceratus.</title>
        <authorList>
            <person name="Park H."/>
        </authorList>
    </citation>
    <scope>NUCLEOTIDE SEQUENCE</scope>
    <source>
        <strain evidence="4">DE</strain>
        <tissue evidence="4">Muscle</tissue>
    </source>
</reference>
<feature type="coiled-coil region" evidence="2">
    <location>
        <begin position="3701"/>
        <end position="3809"/>
    </location>
</feature>
<feature type="coiled-coil region" evidence="2">
    <location>
        <begin position="150"/>
        <end position="184"/>
    </location>
</feature>